<keyword evidence="4" id="KW-1185">Reference proteome</keyword>
<accession>A0A2J6PKT7</accession>
<dbReference type="OrthoDB" id="3561261at2759"/>
<organism evidence="3 4">
    <name type="scientific">Hyaloscypha hepaticicola</name>
    <dbReference type="NCBI Taxonomy" id="2082293"/>
    <lineage>
        <taxon>Eukaryota</taxon>
        <taxon>Fungi</taxon>
        <taxon>Dikarya</taxon>
        <taxon>Ascomycota</taxon>
        <taxon>Pezizomycotina</taxon>
        <taxon>Leotiomycetes</taxon>
        <taxon>Helotiales</taxon>
        <taxon>Hyaloscyphaceae</taxon>
        <taxon>Hyaloscypha</taxon>
    </lineage>
</organism>
<dbReference type="EMBL" id="KZ613520">
    <property type="protein sequence ID" value="PMD14651.1"/>
    <property type="molecule type" value="Genomic_DNA"/>
</dbReference>
<sequence length="160" mass="18028">MHEHVPSSSRVLRPRAARAPAPYPKNSTTKTLTKFTCFDKLPFELREMVWKFALPGPRTITVSKTDKSVPQVKTNAKGILPTPLMHTCHESRQLALQRYKPAFSVFLEGNKDIYFDWERDCLCSREYSSSDISAVFFTPLALISGLSQNSGSTGRRSCIT</sequence>
<evidence type="ECO:0000313" key="3">
    <source>
        <dbReference type="EMBL" id="PMD14651.1"/>
    </source>
</evidence>
<proteinExistence type="predicted"/>
<feature type="compositionally biased region" description="Low complexity" evidence="1">
    <location>
        <begin position="1"/>
        <end position="11"/>
    </location>
</feature>
<evidence type="ECO:0000256" key="1">
    <source>
        <dbReference type="SAM" id="MobiDB-lite"/>
    </source>
</evidence>
<evidence type="ECO:0000313" key="4">
    <source>
        <dbReference type="Proteomes" id="UP000235672"/>
    </source>
</evidence>
<feature type="domain" description="2EXR" evidence="2">
    <location>
        <begin position="35"/>
        <end position="122"/>
    </location>
</feature>
<name>A0A2J6PKT7_9HELO</name>
<reference evidence="3 4" key="1">
    <citation type="submission" date="2016-05" db="EMBL/GenBank/DDBJ databases">
        <title>A degradative enzymes factory behind the ericoid mycorrhizal symbiosis.</title>
        <authorList>
            <consortium name="DOE Joint Genome Institute"/>
            <person name="Martino E."/>
            <person name="Morin E."/>
            <person name="Grelet G."/>
            <person name="Kuo A."/>
            <person name="Kohler A."/>
            <person name="Daghino S."/>
            <person name="Barry K."/>
            <person name="Choi C."/>
            <person name="Cichocki N."/>
            <person name="Clum A."/>
            <person name="Copeland A."/>
            <person name="Hainaut M."/>
            <person name="Haridas S."/>
            <person name="Labutti K."/>
            <person name="Lindquist E."/>
            <person name="Lipzen A."/>
            <person name="Khouja H.-R."/>
            <person name="Murat C."/>
            <person name="Ohm R."/>
            <person name="Olson A."/>
            <person name="Spatafora J."/>
            <person name="Veneault-Fourrey C."/>
            <person name="Henrissat B."/>
            <person name="Grigoriev I."/>
            <person name="Martin F."/>
            <person name="Perotto S."/>
        </authorList>
    </citation>
    <scope>NUCLEOTIDE SEQUENCE [LARGE SCALE GENOMIC DNA]</scope>
    <source>
        <strain evidence="3 4">UAMH 7357</strain>
    </source>
</reference>
<dbReference type="PANTHER" id="PTHR35910:SF6">
    <property type="entry name" value="2EXR DOMAIN-CONTAINING PROTEIN"/>
    <property type="match status" value="1"/>
</dbReference>
<dbReference type="AlphaFoldDB" id="A0A2J6PKT7"/>
<evidence type="ECO:0000259" key="2">
    <source>
        <dbReference type="Pfam" id="PF20150"/>
    </source>
</evidence>
<protein>
    <recommendedName>
        <fullName evidence="2">2EXR domain-containing protein</fullName>
    </recommendedName>
</protein>
<dbReference type="InterPro" id="IPR045518">
    <property type="entry name" value="2EXR"/>
</dbReference>
<dbReference type="Proteomes" id="UP000235672">
    <property type="component" value="Unassembled WGS sequence"/>
</dbReference>
<dbReference type="STRING" id="1745343.A0A2J6PKT7"/>
<feature type="region of interest" description="Disordered" evidence="1">
    <location>
        <begin position="1"/>
        <end position="27"/>
    </location>
</feature>
<gene>
    <name evidence="3" type="ORF">NA56DRAFT_369102</name>
</gene>
<dbReference type="Pfam" id="PF20150">
    <property type="entry name" value="2EXR"/>
    <property type="match status" value="1"/>
</dbReference>
<dbReference type="PANTHER" id="PTHR35910">
    <property type="entry name" value="2EXR DOMAIN-CONTAINING PROTEIN"/>
    <property type="match status" value="1"/>
</dbReference>